<name>A0ABT2ZGL7_9RHOB</name>
<keyword evidence="2" id="KW-1185">Reference proteome</keyword>
<proteinExistence type="predicted"/>
<comment type="caution">
    <text evidence="1">The sequence shown here is derived from an EMBL/GenBank/DDBJ whole genome shotgun (WGS) entry which is preliminary data.</text>
</comment>
<sequence>MIEVIIVVFSLRPIDLLMSAERPKDGVVELAHRERAFVATVTNVVIGPALAGGPSARRFAIN</sequence>
<dbReference type="Proteomes" id="UP001652542">
    <property type="component" value="Unassembled WGS sequence"/>
</dbReference>
<protein>
    <submittedName>
        <fullName evidence="1">Uncharacterized protein</fullName>
    </submittedName>
</protein>
<evidence type="ECO:0000313" key="1">
    <source>
        <dbReference type="EMBL" id="MCV2870251.1"/>
    </source>
</evidence>
<reference evidence="1 2" key="1">
    <citation type="submission" date="2022-10" db="EMBL/GenBank/DDBJ databases">
        <title>Defluviimonas sp. nov., isolated from ocean surface water.</title>
        <authorList>
            <person name="He W."/>
            <person name="Wang L."/>
            <person name="Zhang D.-F."/>
        </authorList>
    </citation>
    <scope>NUCLEOTIDE SEQUENCE [LARGE SCALE GENOMIC DNA]</scope>
    <source>
        <strain evidence="1 2">WL0002</strain>
    </source>
</reference>
<accession>A0ABT2ZGL7</accession>
<dbReference type="EMBL" id="JAOWKY010000005">
    <property type="protein sequence ID" value="MCV2870251.1"/>
    <property type="molecule type" value="Genomic_DNA"/>
</dbReference>
<organism evidence="1 2">
    <name type="scientific">Albidovulum marisflavi</name>
    <dbReference type="NCBI Taxonomy" id="2984159"/>
    <lineage>
        <taxon>Bacteria</taxon>
        <taxon>Pseudomonadati</taxon>
        <taxon>Pseudomonadota</taxon>
        <taxon>Alphaproteobacteria</taxon>
        <taxon>Rhodobacterales</taxon>
        <taxon>Paracoccaceae</taxon>
        <taxon>Albidovulum</taxon>
    </lineage>
</organism>
<gene>
    <name evidence="1" type="ORF">OEW28_16630</name>
</gene>
<evidence type="ECO:0000313" key="2">
    <source>
        <dbReference type="Proteomes" id="UP001652542"/>
    </source>
</evidence>
<dbReference type="RefSeq" id="WP_263735926.1">
    <property type="nucleotide sequence ID" value="NZ_JAOWKY010000005.1"/>
</dbReference>